<name>A0ABS5FWV4_9BRAD</name>
<evidence type="ECO:0008006" key="4">
    <source>
        <dbReference type="Google" id="ProtNLM"/>
    </source>
</evidence>
<reference evidence="3" key="1">
    <citation type="journal article" date="2021" name="ISME J.">
        <title>Evolutionary origin and ecological implication of a unique nif island in free-living Bradyrhizobium lineages.</title>
        <authorList>
            <person name="Tao J."/>
        </authorList>
    </citation>
    <scope>NUCLEOTIDE SEQUENCE [LARGE SCALE GENOMIC DNA]</scope>
    <source>
        <strain evidence="3">SZCCT0434</strain>
    </source>
</reference>
<keyword evidence="3" id="KW-1185">Reference proteome</keyword>
<evidence type="ECO:0000313" key="2">
    <source>
        <dbReference type="EMBL" id="MBR0801268.1"/>
    </source>
</evidence>
<organism evidence="2 3">
    <name type="scientific">Bradyrhizobium jicamae</name>
    <dbReference type="NCBI Taxonomy" id="280332"/>
    <lineage>
        <taxon>Bacteria</taxon>
        <taxon>Pseudomonadati</taxon>
        <taxon>Pseudomonadota</taxon>
        <taxon>Alphaproteobacteria</taxon>
        <taxon>Hyphomicrobiales</taxon>
        <taxon>Nitrobacteraceae</taxon>
        <taxon>Bradyrhizobium</taxon>
    </lineage>
</organism>
<dbReference type="Proteomes" id="UP001315278">
    <property type="component" value="Unassembled WGS sequence"/>
</dbReference>
<feature type="signal peptide" evidence="1">
    <location>
        <begin position="1"/>
        <end position="27"/>
    </location>
</feature>
<evidence type="ECO:0000256" key="1">
    <source>
        <dbReference type="SAM" id="SignalP"/>
    </source>
</evidence>
<sequence length="58" mass="6032">MNGSALSQKIRIVIAVVVLSASSAGCAVNLGSTTSEKAEGNTQMRYYGGPKSPMWQGQ</sequence>
<comment type="caution">
    <text evidence="2">The sequence shown here is derived from an EMBL/GenBank/DDBJ whole genome shotgun (WGS) entry which is preliminary data.</text>
</comment>
<gene>
    <name evidence="2" type="ORF">JQ615_38560</name>
</gene>
<evidence type="ECO:0000313" key="3">
    <source>
        <dbReference type="Proteomes" id="UP001315278"/>
    </source>
</evidence>
<feature type="chain" id="PRO_5046582148" description="Lipoprotein" evidence="1">
    <location>
        <begin position="28"/>
        <end position="58"/>
    </location>
</feature>
<dbReference type="EMBL" id="JAFCJH010000076">
    <property type="protein sequence ID" value="MBR0801268.1"/>
    <property type="molecule type" value="Genomic_DNA"/>
</dbReference>
<keyword evidence="1" id="KW-0732">Signal</keyword>
<dbReference type="RefSeq" id="WP_212495370.1">
    <property type="nucleotide sequence ID" value="NZ_JAFCJH010000076.1"/>
</dbReference>
<protein>
    <recommendedName>
        <fullName evidence="4">Lipoprotein</fullName>
    </recommendedName>
</protein>
<accession>A0ABS5FWV4</accession>
<proteinExistence type="predicted"/>